<evidence type="ECO:0000313" key="3">
    <source>
        <dbReference type="Proteomes" id="UP000245771"/>
    </source>
</evidence>
<feature type="region of interest" description="Disordered" evidence="1">
    <location>
        <begin position="41"/>
        <end position="70"/>
    </location>
</feature>
<sequence length="325" mass="37348">MTSDIHQEIHPGPLNNLTLHVQAESGESFYLFSSEHVRLNAIPTTNTNGPSLSQSSRRSATPSPQKLQRLKHAQLDKWTIRLCQKIDLQERSKNAVNDDSSTEEDEENSQKQKRTVKKEPRESVANLNDKEVIAWYLLSLEHDQIQPLLDQAKVRRWDELETLIRSAWDAGSVDVLGREEDQKDDQTYTELRLQFQFQNNCSTRATSLPFASSQRIKRETPTVKEEEGLEELSNEKVISLQLHRISEKADEIQHASNVAIELMKAMGTLRTKAQSLERERNSSRKLIHDNRKNERYHEPSTSLVNPGRIKRKSQDDGGFEGDEEE</sequence>
<gene>
    <name evidence="2" type="ORF">FA14DRAFT_159930</name>
</gene>
<dbReference type="AlphaFoldDB" id="A0A316VQ67"/>
<proteinExistence type="predicted"/>
<dbReference type="Proteomes" id="UP000245771">
    <property type="component" value="Unassembled WGS sequence"/>
</dbReference>
<dbReference type="OrthoDB" id="10374898at2759"/>
<dbReference type="RefSeq" id="XP_025358613.1">
    <property type="nucleotide sequence ID" value="XM_025498457.1"/>
</dbReference>
<organism evidence="2 3">
    <name type="scientific">Meira miltonrushii</name>
    <dbReference type="NCBI Taxonomy" id="1280837"/>
    <lineage>
        <taxon>Eukaryota</taxon>
        <taxon>Fungi</taxon>
        <taxon>Dikarya</taxon>
        <taxon>Basidiomycota</taxon>
        <taxon>Ustilaginomycotina</taxon>
        <taxon>Exobasidiomycetes</taxon>
        <taxon>Exobasidiales</taxon>
        <taxon>Brachybasidiaceae</taxon>
        <taxon>Meira</taxon>
    </lineage>
</organism>
<feature type="region of interest" description="Disordered" evidence="1">
    <location>
        <begin position="92"/>
        <end position="123"/>
    </location>
</feature>
<reference evidence="2 3" key="1">
    <citation type="journal article" date="2018" name="Mol. Biol. Evol.">
        <title>Broad Genomic Sampling Reveals a Smut Pathogenic Ancestry of the Fungal Clade Ustilaginomycotina.</title>
        <authorList>
            <person name="Kijpornyongpan T."/>
            <person name="Mondo S.J."/>
            <person name="Barry K."/>
            <person name="Sandor L."/>
            <person name="Lee J."/>
            <person name="Lipzen A."/>
            <person name="Pangilinan J."/>
            <person name="LaButti K."/>
            <person name="Hainaut M."/>
            <person name="Henrissat B."/>
            <person name="Grigoriev I.V."/>
            <person name="Spatafora J.W."/>
            <person name="Aime M.C."/>
        </authorList>
    </citation>
    <scope>NUCLEOTIDE SEQUENCE [LARGE SCALE GENOMIC DNA]</scope>
    <source>
        <strain evidence="2 3">MCA 3882</strain>
    </source>
</reference>
<protein>
    <submittedName>
        <fullName evidence="2">Uncharacterized protein</fullName>
    </submittedName>
</protein>
<name>A0A316VQ67_9BASI</name>
<evidence type="ECO:0000256" key="1">
    <source>
        <dbReference type="SAM" id="MobiDB-lite"/>
    </source>
</evidence>
<dbReference type="EMBL" id="KZ819602">
    <property type="protein sequence ID" value="PWN38311.1"/>
    <property type="molecule type" value="Genomic_DNA"/>
</dbReference>
<feature type="compositionally biased region" description="Basic and acidic residues" evidence="1">
    <location>
        <begin position="275"/>
        <end position="298"/>
    </location>
</feature>
<dbReference type="InParanoid" id="A0A316VQ67"/>
<evidence type="ECO:0000313" key="2">
    <source>
        <dbReference type="EMBL" id="PWN38311.1"/>
    </source>
</evidence>
<keyword evidence="3" id="KW-1185">Reference proteome</keyword>
<accession>A0A316VQ67</accession>
<dbReference type="GeneID" id="37020238"/>
<feature type="compositionally biased region" description="Polar residues" evidence="1">
    <location>
        <begin position="42"/>
        <end position="66"/>
    </location>
</feature>
<feature type="region of interest" description="Disordered" evidence="1">
    <location>
        <begin position="272"/>
        <end position="325"/>
    </location>
</feature>